<dbReference type="Proteomes" id="UP000796880">
    <property type="component" value="Unassembled WGS sequence"/>
</dbReference>
<gene>
    <name evidence="2" type="ORF">FNV43_RR02702</name>
</gene>
<dbReference type="EMBL" id="VOIH02000002">
    <property type="protein sequence ID" value="KAF3452269.1"/>
    <property type="molecule type" value="Genomic_DNA"/>
</dbReference>
<reference evidence="2" key="1">
    <citation type="submission" date="2020-03" db="EMBL/GenBank/DDBJ databases">
        <title>A high-quality chromosome-level genome assembly of a woody plant with both climbing and erect habits, Rhamnella rubrinervis.</title>
        <authorList>
            <person name="Lu Z."/>
            <person name="Yang Y."/>
            <person name="Zhu X."/>
            <person name="Sun Y."/>
        </authorList>
    </citation>
    <scope>NUCLEOTIDE SEQUENCE</scope>
    <source>
        <strain evidence="2">BYM</strain>
        <tissue evidence="2">Leaf</tissue>
    </source>
</reference>
<keyword evidence="3" id="KW-1185">Reference proteome</keyword>
<dbReference type="AlphaFoldDB" id="A0A8K0MNB7"/>
<accession>A0A8K0MNB7</accession>
<feature type="compositionally biased region" description="Basic and acidic residues" evidence="1">
    <location>
        <begin position="95"/>
        <end position="106"/>
    </location>
</feature>
<feature type="region of interest" description="Disordered" evidence="1">
    <location>
        <begin position="93"/>
        <end position="113"/>
    </location>
</feature>
<protein>
    <submittedName>
        <fullName evidence="2">Uncharacterized protein</fullName>
    </submittedName>
</protein>
<sequence>MASERRPTLSSMVIMPDQQEEEVTAVPRHIAGPSAAGSGAIDNDNRRGNSCSGWRREKRGSFPKKFKGVRIRRGILFHRRKPIRAKMVGGPLVENRNKDNRRKDPGDCCGTKKRNEPVRNYIQRFNDMKREPLANLAKGFEFRDLGRKQLDMQGGEGDVLCHQRRAWHARRTRGKAGPTPTISRANDPATKNYCHFHRSDIVGYCTHDDGALVVTALLYHGGYWTAGFEDIVFLTTRKRWESILGSPTNRALLVRYDGNESSERRIILPLRLKA</sequence>
<organism evidence="2 3">
    <name type="scientific">Rhamnella rubrinervis</name>
    <dbReference type="NCBI Taxonomy" id="2594499"/>
    <lineage>
        <taxon>Eukaryota</taxon>
        <taxon>Viridiplantae</taxon>
        <taxon>Streptophyta</taxon>
        <taxon>Embryophyta</taxon>
        <taxon>Tracheophyta</taxon>
        <taxon>Spermatophyta</taxon>
        <taxon>Magnoliopsida</taxon>
        <taxon>eudicotyledons</taxon>
        <taxon>Gunneridae</taxon>
        <taxon>Pentapetalae</taxon>
        <taxon>rosids</taxon>
        <taxon>fabids</taxon>
        <taxon>Rosales</taxon>
        <taxon>Rhamnaceae</taxon>
        <taxon>rhamnoid group</taxon>
        <taxon>Rhamneae</taxon>
        <taxon>Rhamnella</taxon>
    </lineage>
</organism>
<feature type="compositionally biased region" description="Low complexity" evidence="1">
    <location>
        <begin position="31"/>
        <end position="40"/>
    </location>
</feature>
<feature type="region of interest" description="Disordered" evidence="1">
    <location>
        <begin position="1"/>
        <end position="58"/>
    </location>
</feature>
<comment type="caution">
    <text evidence="2">The sequence shown here is derived from an EMBL/GenBank/DDBJ whole genome shotgun (WGS) entry which is preliminary data.</text>
</comment>
<proteinExistence type="predicted"/>
<evidence type="ECO:0000256" key="1">
    <source>
        <dbReference type="SAM" id="MobiDB-lite"/>
    </source>
</evidence>
<evidence type="ECO:0000313" key="2">
    <source>
        <dbReference type="EMBL" id="KAF3452269.1"/>
    </source>
</evidence>
<evidence type="ECO:0000313" key="3">
    <source>
        <dbReference type="Proteomes" id="UP000796880"/>
    </source>
</evidence>
<name>A0A8K0MNB7_9ROSA</name>